<dbReference type="Pfam" id="PF12867">
    <property type="entry name" value="DinB_2"/>
    <property type="match status" value="1"/>
</dbReference>
<keyword evidence="3" id="KW-1185">Reference proteome</keyword>
<organism evidence="2 3">
    <name type="scientific">Persicitalea jodogahamensis</name>
    <dbReference type="NCBI Taxonomy" id="402147"/>
    <lineage>
        <taxon>Bacteria</taxon>
        <taxon>Pseudomonadati</taxon>
        <taxon>Bacteroidota</taxon>
        <taxon>Cytophagia</taxon>
        <taxon>Cytophagales</taxon>
        <taxon>Spirosomataceae</taxon>
        <taxon>Persicitalea</taxon>
    </lineage>
</organism>
<comment type="caution">
    <text evidence="2">The sequence shown here is derived from an EMBL/GenBank/DDBJ whole genome shotgun (WGS) entry which is preliminary data.</text>
</comment>
<accession>A0A8J3DDU1</accession>
<name>A0A8J3DDU1_9BACT</name>
<evidence type="ECO:0000313" key="2">
    <source>
        <dbReference type="EMBL" id="GHB87125.1"/>
    </source>
</evidence>
<evidence type="ECO:0000259" key="1">
    <source>
        <dbReference type="Pfam" id="PF12867"/>
    </source>
</evidence>
<reference evidence="2 3" key="1">
    <citation type="journal article" date="2014" name="Int. J. Syst. Evol. Microbiol.">
        <title>Complete genome sequence of Corynebacterium casei LMG S-19264T (=DSM 44701T), isolated from a smear-ripened cheese.</title>
        <authorList>
            <consortium name="US DOE Joint Genome Institute (JGI-PGF)"/>
            <person name="Walter F."/>
            <person name="Albersmeier A."/>
            <person name="Kalinowski J."/>
            <person name="Ruckert C."/>
        </authorList>
    </citation>
    <scope>NUCLEOTIDE SEQUENCE [LARGE SCALE GENOMIC DNA]</scope>
    <source>
        <strain evidence="2 3">KCTC 12866</strain>
    </source>
</reference>
<gene>
    <name evidence="2" type="ORF">GCM10007390_48750</name>
</gene>
<proteinExistence type="predicted"/>
<dbReference type="AlphaFoldDB" id="A0A8J3DDU1"/>
<feature type="domain" description="DinB-like" evidence="1">
    <location>
        <begin position="5"/>
        <end position="42"/>
    </location>
</feature>
<evidence type="ECO:0000313" key="3">
    <source>
        <dbReference type="Proteomes" id="UP000598271"/>
    </source>
</evidence>
<dbReference type="RefSeq" id="WP_189568508.1">
    <property type="nucleotide sequence ID" value="NZ_BMXF01000007.1"/>
</dbReference>
<dbReference type="SUPFAM" id="SSF109854">
    <property type="entry name" value="DinB/YfiT-like putative metalloenzymes"/>
    <property type="match status" value="1"/>
</dbReference>
<dbReference type="InterPro" id="IPR024775">
    <property type="entry name" value="DinB-like"/>
</dbReference>
<dbReference type="Proteomes" id="UP000598271">
    <property type="component" value="Unassembled WGS sequence"/>
</dbReference>
<protein>
    <recommendedName>
        <fullName evidence="1">DinB-like domain-containing protein</fullName>
    </recommendedName>
</protein>
<dbReference type="EMBL" id="BMXF01000007">
    <property type="protein sequence ID" value="GHB87125.1"/>
    <property type="molecule type" value="Genomic_DNA"/>
</dbReference>
<sequence>MSRTCTELTREVENLTDAQWNFREAPDRWTIDEIVEHTGLWEIA</sequence>
<dbReference type="InterPro" id="IPR034660">
    <property type="entry name" value="DinB/YfiT-like"/>
</dbReference>
<dbReference type="Gene3D" id="1.20.120.450">
    <property type="entry name" value="dinb family like domain"/>
    <property type="match status" value="1"/>
</dbReference>